<dbReference type="EMBL" id="MT234338">
    <property type="protein sequence ID" value="QIW87265.1"/>
    <property type="molecule type" value="Genomic_DNA"/>
</dbReference>
<dbReference type="GO" id="GO:0004386">
    <property type="term" value="F:helicase activity"/>
    <property type="evidence" value="ECO:0007669"/>
    <property type="project" value="UniProtKB-KW"/>
</dbReference>
<organism evidence="2 3">
    <name type="scientific">Agrobacterium phage OLIVR1</name>
    <dbReference type="NCBI Taxonomy" id="2723769"/>
    <lineage>
        <taxon>Viruses</taxon>
        <taxon>Duplodnaviria</taxon>
        <taxon>Heunggongvirae</taxon>
        <taxon>Uroviricota</taxon>
        <taxon>Caudoviricetes</taxon>
        <taxon>Schitoviridae</taxon>
        <taxon>Oliverunavirus</taxon>
        <taxon>Oliverunavirus OLIVR1</taxon>
    </lineage>
</organism>
<keyword evidence="3" id="KW-1185">Reference proteome</keyword>
<evidence type="ECO:0000313" key="3">
    <source>
        <dbReference type="Proteomes" id="UP000671973"/>
    </source>
</evidence>
<accession>A0A858MXJ2</accession>
<dbReference type="InterPro" id="IPR051055">
    <property type="entry name" value="PIF1_helicase"/>
</dbReference>
<protein>
    <submittedName>
        <fullName evidence="2">DNA helicase</fullName>
    </submittedName>
</protein>
<keyword evidence="2" id="KW-0347">Helicase</keyword>
<dbReference type="Gene3D" id="3.40.50.300">
    <property type="entry name" value="P-loop containing nucleotide triphosphate hydrolases"/>
    <property type="match status" value="2"/>
</dbReference>
<dbReference type="Proteomes" id="UP000671973">
    <property type="component" value="Segment"/>
</dbReference>
<keyword evidence="2" id="KW-0547">Nucleotide-binding</keyword>
<gene>
    <name evidence="2" type="ORF">Ab1vBOLIVR1_gp70</name>
</gene>
<evidence type="ECO:0000259" key="1">
    <source>
        <dbReference type="Pfam" id="PF13538"/>
    </source>
</evidence>
<feature type="domain" description="UvrD-like helicase C-terminal" evidence="1">
    <location>
        <begin position="374"/>
        <end position="422"/>
    </location>
</feature>
<evidence type="ECO:0000313" key="2">
    <source>
        <dbReference type="EMBL" id="QIW87265.1"/>
    </source>
</evidence>
<reference evidence="2 3" key="1">
    <citation type="submission" date="2020-03" db="EMBL/GenBank/DDBJ databases">
        <authorList>
            <person name="Holtappels D."/>
            <person name="Bomans J.P.J."/>
            <person name="Lavigne R."/>
            <person name="Wagemans J."/>
        </authorList>
    </citation>
    <scope>NUCLEOTIDE SEQUENCE [LARGE SCALE GENOMIC DNA]</scope>
    <source>
        <strain evidence="2 3">OLIVR1</strain>
    </source>
</reference>
<dbReference type="CDD" id="cd18809">
    <property type="entry name" value="SF1_C_RecD"/>
    <property type="match status" value="1"/>
</dbReference>
<keyword evidence="2" id="KW-0067">ATP-binding</keyword>
<dbReference type="SUPFAM" id="SSF52540">
    <property type="entry name" value="P-loop containing nucleoside triphosphate hydrolases"/>
    <property type="match status" value="1"/>
</dbReference>
<dbReference type="PANTHER" id="PTHR47642">
    <property type="entry name" value="ATP-DEPENDENT DNA HELICASE"/>
    <property type="match status" value="1"/>
</dbReference>
<name>A0A858MXJ2_9CAUD</name>
<sequence>MTPQLILNPNAGQENAAKAFFEFLLTSGKEFIIAGAAGVGKTFLMSYIIDKIMVQYQKTCELLGIEPEYTEVVMTATTNKAAEVLGNATGRPTSTIHSYLNIRVSEDYQTGKTVLTRTRDWHVKRNKIIFIDECSMIDSDLYHILHEGTENCKIVYVGDHNQLAPVFEKISPIYLQGSPFYELTEPMRNNGQPALMAICQQLRETVESGEFKPIQVVPGVIDWLSDGEMLQGIQDTFIPGPNLNSRILAYTNKMVIQYNQYIRELRQLPALYTAGEVLVSNGSTKVGSTQLSVEQEITIKEVQNTRIIEITKDSELEVQQVTLETSFGEVVYNALLPVDRDHYDKLIKWFAKTKNWERMYFLKNNFPDLRPRDAATVHKSQGSTYQSVFIDLDNISKVTNPDMAARMLYVAFSRAKERVFLYGNLTERFGGIIE</sequence>
<dbReference type="Pfam" id="PF13538">
    <property type="entry name" value="UvrD_C_2"/>
    <property type="match status" value="1"/>
</dbReference>
<keyword evidence="2" id="KW-0378">Hydrolase</keyword>
<dbReference type="InterPro" id="IPR027785">
    <property type="entry name" value="UvrD-like_helicase_C"/>
</dbReference>
<dbReference type="Pfam" id="PF13245">
    <property type="entry name" value="AAA_19"/>
    <property type="match status" value="1"/>
</dbReference>
<dbReference type="InterPro" id="IPR027417">
    <property type="entry name" value="P-loop_NTPase"/>
</dbReference>
<proteinExistence type="predicted"/>